<evidence type="ECO:0000259" key="12">
    <source>
        <dbReference type="Pfam" id="PF12885"/>
    </source>
</evidence>
<feature type="region of interest" description="Disordered" evidence="10">
    <location>
        <begin position="281"/>
        <end position="343"/>
    </location>
</feature>
<evidence type="ECO:0000256" key="9">
    <source>
        <dbReference type="ARBA" id="ARBA00023242"/>
    </source>
</evidence>
<evidence type="ECO:0000256" key="2">
    <source>
        <dbReference type="ARBA" id="ARBA00004496"/>
    </source>
</evidence>
<keyword evidence="7" id="KW-0010">Activator</keyword>
<evidence type="ECO:0008006" key="16">
    <source>
        <dbReference type="Google" id="ProtNLM"/>
    </source>
</evidence>
<keyword evidence="9" id="KW-0539">Nucleus</keyword>
<feature type="compositionally biased region" description="Polar residues" evidence="10">
    <location>
        <begin position="425"/>
        <end position="458"/>
    </location>
</feature>
<dbReference type="PANTHER" id="PTHR13589">
    <property type="entry name" value="CREB-REGULATED TRANSCRIPTION COACTIVATOR"/>
    <property type="match status" value="1"/>
</dbReference>
<dbReference type="PANTHER" id="PTHR13589:SF15">
    <property type="entry name" value="CREB-REGULATED TRANSCRIPTION COACTIVATOR, ISOFORM B"/>
    <property type="match status" value="1"/>
</dbReference>
<dbReference type="GO" id="GO:0051289">
    <property type="term" value="P:protein homotetramerization"/>
    <property type="evidence" value="ECO:0007669"/>
    <property type="project" value="InterPro"/>
</dbReference>
<dbReference type="InterPro" id="IPR024783">
    <property type="entry name" value="TORC_N"/>
</dbReference>
<evidence type="ECO:0000256" key="7">
    <source>
        <dbReference type="ARBA" id="ARBA00023159"/>
    </source>
</evidence>
<dbReference type="GO" id="GO:0045944">
    <property type="term" value="P:positive regulation of transcription by RNA polymerase II"/>
    <property type="evidence" value="ECO:0007669"/>
    <property type="project" value="TreeGrafter"/>
</dbReference>
<evidence type="ECO:0000256" key="10">
    <source>
        <dbReference type="SAM" id="MobiDB-lite"/>
    </source>
</evidence>
<dbReference type="InterPro" id="IPR024786">
    <property type="entry name" value="TORC"/>
</dbReference>
<dbReference type="Pfam" id="PF12885">
    <property type="entry name" value="TORC_M"/>
    <property type="match status" value="1"/>
</dbReference>
<feature type="region of interest" description="Disordered" evidence="10">
    <location>
        <begin position="626"/>
        <end position="656"/>
    </location>
</feature>
<keyword evidence="4" id="KW-0963">Cytoplasm</keyword>
<keyword evidence="5" id="KW-0597">Phosphoprotein</keyword>
<comment type="subcellular location">
    <subcellularLocation>
        <location evidence="2">Cytoplasm</location>
    </subcellularLocation>
    <subcellularLocation>
        <location evidence="1">Nucleus</location>
    </subcellularLocation>
</comment>
<comment type="caution">
    <text evidence="14">The sequence shown here is derived from an EMBL/GenBank/DDBJ whole genome shotgun (WGS) entry which is preliminary data.</text>
</comment>
<evidence type="ECO:0000256" key="5">
    <source>
        <dbReference type="ARBA" id="ARBA00022553"/>
    </source>
</evidence>
<feature type="compositionally biased region" description="Polar residues" evidence="10">
    <location>
        <begin position="626"/>
        <end position="653"/>
    </location>
</feature>
<feature type="domain" description="Transducer of regulated CREB activity N-terminal" evidence="11">
    <location>
        <begin position="3"/>
        <end position="61"/>
    </location>
</feature>
<evidence type="ECO:0000256" key="3">
    <source>
        <dbReference type="ARBA" id="ARBA00007167"/>
    </source>
</evidence>
<accession>A0AAE1E9Q6</accession>
<dbReference type="Pfam" id="PF12886">
    <property type="entry name" value="TORC_C"/>
    <property type="match status" value="1"/>
</dbReference>
<dbReference type="GO" id="GO:0005737">
    <property type="term" value="C:cytoplasm"/>
    <property type="evidence" value="ECO:0007669"/>
    <property type="project" value="UniProtKB-SubCell"/>
</dbReference>
<proteinExistence type="inferred from homology"/>
<protein>
    <recommendedName>
        <fullName evidence="16">CREB-regulated transcription coactivator 1</fullName>
    </recommendedName>
</protein>
<dbReference type="GO" id="GO:0008140">
    <property type="term" value="F:cAMP response element binding protein binding"/>
    <property type="evidence" value="ECO:0007669"/>
    <property type="project" value="InterPro"/>
</dbReference>
<evidence type="ECO:0000256" key="4">
    <source>
        <dbReference type="ARBA" id="ARBA00022490"/>
    </source>
</evidence>
<name>A0AAE1E9Q6_9GAST</name>
<evidence type="ECO:0000256" key="6">
    <source>
        <dbReference type="ARBA" id="ARBA00023015"/>
    </source>
</evidence>
<dbReference type="AlphaFoldDB" id="A0AAE1E9Q6"/>
<dbReference type="EMBL" id="JAWDGP010000593">
    <property type="protein sequence ID" value="KAK3799097.1"/>
    <property type="molecule type" value="Genomic_DNA"/>
</dbReference>
<dbReference type="InterPro" id="IPR024785">
    <property type="entry name" value="TORC_C"/>
</dbReference>
<organism evidence="14 15">
    <name type="scientific">Elysia crispata</name>
    <name type="common">lettuce slug</name>
    <dbReference type="NCBI Taxonomy" id="231223"/>
    <lineage>
        <taxon>Eukaryota</taxon>
        <taxon>Metazoa</taxon>
        <taxon>Spiralia</taxon>
        <taxon>Lophotrochozoa</taxon>
        <taxon>Mollusca</taxon>
        <taxon>Gastropoda</taxon>
        <taxon>Heterobranchia</taxon>
        <taxon>Euthyneura</taxon>
        <taxon>Panpulmonata</taxon>
        <taxon>Sacoglossa</taxon>
        <taxon>Placobranchoidea</taxon>
        <taxon>Plakobranchidae</taxon>
        <taxon>Elysia</taxon>
    </lineage>
</organism>
<comment type="similarity">
    <text evidence="3">Belongs to the TORC family.</text>
</comment>
<reference evidence="14" key="1">
    <citation type="journal article" date="2023" name="G3 (Bethesda)">
        <title>A reference genome for the long-term kleptoplast-retaining sea slug Elysia crispata morphotype clarki.</title>
        <authorList>
            <person name="Eastman K.E."/>
            <person name="Pendleton A.L."/>
            <person name="Shaikh M.A."/>
            <person name="Suttiyut T."/>
            <person name="Ogas R."/>
            <person name="Tomko P."/>
            <person name="Gavelis G."/>
            <person name="Widhalm J.R."/>
            <person name="Wisecaver J.H."/>
        </authorList>
    </citation>
    <scope>NUCLEOTIDE SEQUENCE</scope>
    <source>
        <strain evidence="14">ECLA1</strain>
    </source>
</reference>
<dbReference type="Proteomes" id="UP001283361">
    <property type="component" value="Unassembled WGS sequence"/>
</dbReference>
<keyword evidence="6" id="KW-0805">Transcription regulation</keyword>
<feature type="region of interest" description="Disordered" evidence="10">
    <location>
        <begin position="474"/>
        <end position="519"/>
    </location>
</feature>
<feature type="region of interest" description="Disordered" evidence="10">
    <location>
        <begin position="361"/>
        <end position="460"/>
    </location>
</feature>
<keyword evidence="15" id="KW-1185">Reference proteome</keyword>
<dbReference type="InterPro" id="IPR024784">
    <property type="entry name" value="TORC_M"/>
</dbReference>
<keyword evidence="8" id="KW-0804">Transcription</keyword>
<feature type="compositionally biased region" description="Low complexity" evidence="10">
    <location>
        <begin position="361"/>
        <end position="372"/>
    </location>
</feature>
<feature type="domain" description="Transducer of regulated CREB activity C-terminal" evidence="13">
    <location>
        <begin position="656"/>
        <end position="729"/>
    </location>
</feature>
<evidence type="ECO:0000256" key="8">
    <source>
        <dbReference type="ARBA" id="ARBA00023163"/>
    </source>
</evidence>
<sequence length="729" mass="79504">MANPRKFSEKIALHTQKQAEETAAFEAILQEVNSATRDPPRYQKQQHIAPTLGTYRGGSLPNVNQISANQSIDLQATLQHLDDMKQGRPALAHGRQDRLRQQIGPHRRNFPPDKRIDSSPYGSAYHLSPPPDTSWRSCGLPKTHGYLYSGVSLSRVHSDPSLHMNAMGQGNASKNYSQPPVTPPPHRRIVEMVGENAGDNSLQINYWDSKKMGPSRPKSCEVPNINIYPSQEHSGINSTPPAIPMTTNNTGSLPDLSVLQFPSPLSTPLDQEDPFNNAAAVAGSSPVSLSPTSPRHMPMGLQSSTSPNQHRRQNAGMSIPSPLVLNHSGGPPSPAGMTDMDPSCMQQNNYMLCLQHLHQQQQIQHQQQQSQQPMRHRGAHSPHSQPYPTPVSPLFSTTHQRSLNHTRHVTKPSLTNLPKHHHNMSHSPGGSPTHTHQGHHQSPNTSTSQQLPSGSSPVPQVRVVNCDETRTPQQVSLTQYRNNGVSDSNCQSPTSPHSGPSYSPTHSPGVPPTTQTANSTFSDSYYLQQQQQQQANALQDQFRQFNMNPLPANSTTIGSQVMTTNGLGVDSSNSASNNVGIMAFTQQPGLPLQYSQAEMLGLSSSEEMYQPNFLEPIDVMASGQFNSQLTAPSPTGSRQINPQNSNNSPTSGSKIPDIILTGADDMYRLPPDFAKELGNAITGLPDSFDTDFLTNDGLDPLGFEEIQMLTDASLVADPATEDTFKLDRL</sequence>
<evidence type="ECO:0000259" key="13">
    <source>
        <dbReference type="Pfam" id="PF12886"/>
    </source>
</evidence>
<evidence type="ECO:0000259" key="11">
    <source>
        <dbReference type="Pfam" id="PF12884"/>
    </source>
</evidence>
<dbReference type="GO" id="GO:0005634">
    <property type="term" value="C:nucleus"/>
    <property type="evidence" value="ECO:0007669"/>
    <property type="project" value="UniProtKB-SubCell"/>
</dbReference>
<evidence type="ECO:0000256" key="1">
    <source>
        <dbReference type="ARBA" id="ARBA00004123"/>
    </source>
</evidence>
<evidence type="ECO:0000313" key="15">
    <source>
        <dbReference type="Proteomes" id="UP001283361"/>
    </source>
</evidence>
<gene>
    <name evidence="14" type="ORF">RRG08_051375</name>
</gene>
<evidence type="ECO:0000313" key="14">
    <source>
        <dbReference type="EMBL" id="KAK3799097.1"/>
    </source>
</evidence>
<feature type="domain" description="Transducer of regulated CREB activity middle" evidence="12">
    <location>
        <begin position="198"/>
        <end position="290"/>
    </location>
</feature>
<dbReference type="Pfam" id="PF12884">
    <property type="entry name" value="TORC_N"/>
    <property type="match status" value="1"/>
</dbReference>